<name>A0A843WR02_COLES</name>
<gene>
    <name evidence="1" type="ORF">Taro_046800</name>
</gene>
<organism evidence="1 2">
    <name type="scientific">Colocasia esculenta</name>
    <name type="common">Wild taro</name>
    <name type="synonym">Arum esculentum</name>
    <dbReference type="NCBI Taxonomy" id="4460"/>
    <lineage>
        <taxon>Eukaryota</taxon>
        <taxon>Viridiplantae</taxon>
        <taxon>Streptophyta</taxon>
        <taxon>Embryophyta</taxon>
        <taxon>Tracheophyta</taxon>
        <taxon>Spermatophyta</taxon>
        <taxon>Magnoliopsida</taxon>
        <taxon>Liliopsida</taxon>
        <taxon>Araceae</taxon>
        <taxon>Aroideae</taxon>
        <taxon>Colocasieae</taxon>
        <taxon>Colocasia</taxon>
    </lineage>
</organism>
<sequence>MPQFFFSKLLTSRTPPLHPSELQPRTRVLVNSIRDDEAASWRALRWWKGTARSIISHESILLYHVYRETNQLADSLANFVVHSRQNDVFWGAHNLPHPCKGPMVIDKSGLMHVRMV</sequence>
<accession>A0A843WR02</accession>
<evidence type="ECO:0008006" key="3">
    <source>
        <dbReference type="Google" id="ProtNLM"/>
    </source>
</evidence>
<comment type="caution">
    <text evidence="1">The sequence shown here is derived from an EMBL/GenBank/DDBJ whole genome shotgun (WGS) entry which is preliminary data.</text>
</comment>
<dbReference type="Proteomes" id="UP000652761">
    <property type="component" value="Unassembled WGS sequence"/>
</dbReference>
<evidence type="ECO:0000313" key="2">
    <source>
        <dbReference type="Proteomes" id="UP000652761"/>
    </source>
</evidence>
<keyword evidence="2" id="KW-1185">Reference proteome</keyword>
<reference evidence="1" key="1">
    <citation type="submission" date="2017-07" db="EMBL/GenBank/DDBJ databases">
        <title>Taro Niue Genome Assembly and Annotation.</title>
        <authorList>
            <person name="Atibalentja N."/>
            <person name="Keating K."/>
            <person name="Fields C.J."/>
        </authorList>
    </citation>
    <scope>NUCLEOTIDE SEQUENCE</scope>
    <source>
        <strain evidence="1">Niue_2</strain>
        <tissue evidence="1">Leaf</tissue>
    </source>
</reference>
<protein>
    <recommendedName>
        <fullName evidence="3">RNase H type-1 domain-containing protein</fullName>
    </recommendedName>
</protein>
<dbReference type="AlphaFoldDB" id="A0A843WR02"/>
<proteinExistence type="predicted"/>
<evidence type="ECO:0000313" key="1">
    <source>
        <dbReference type="EMBL" id="MQM13873.1"/>
    </source>
</evidence>
<dbReference type="EMBL" id="NMUH01005861">
    <property type="protein sequence ID" value="MQM13873.1"/>
    <property type="molecule type" value="Genomic_DNA"/>
</dbReference>